<organism evidence="11 12">
    <name type="scientific">Chaetoceros tenuissimus</name>
    <dbReference type="NCBI Taxonomy" id="426638"/>
    <lineage>
        <taxon>Eukaryota</taxon>
        <taxon>Sar</taxon>
        <taxon>Stramenopiles</taxon>
        <taxon>Ochrophyta</taxon>
        <taxon>Bacillariophyta</taxon>
        <taxon>Coscinodiscophyceae</taxon>
        <taxon>Chaetocerotophycidae</taxon>
        <taxon>Chaetocerotales</taxon>
        <taxon>Chaetocerotaceae</taxon>
        <taxon>Chaetoceros</taxon>
    </lineage>
</organism>
<evidence type="ECO:0000256" key="6">
    <source>
        <dbReference type="ARBA" id="ARBA00022968"/>
    </source>
</evidence>
<evidence type="ECO:0000313" key="12">
    <source>
        <dbReference type="Proteomes" id="UP001054902"/>
    </source>
</evidence>
<dbReference type="EMBL" id="BLLK01000052">
    <property type="protein sequence ID" value="GFH56560.1"/>
    <property type="molecule type" value="Genomic_DNA"/>
</dbReference>
<sequence>MLLLKRRGSFATTRNYYKSHSSITFILAILSFTSLFFFTTISKRLLSPRPSPDTYPYTKSYTSYADLHKLQSYPTQSIYNAVQRQFPNARKTKVLIGIFSTSGISKYDHRRGYIRNTFVNPEEEYLCSLQEYMYRVDHEKEFQDCEIIYTFVIGGGKWGERPPDHDDEEPLTLTQDSYGNSEPDCTYLNIRENMEKGKSATWLKYASQIGHQYGIDYVMKVDDDTVTSVTNLVQFTRDELPPAPYNTRIYGGPPRPSVSAQTIYAAGELYFMSLDLAYYVGNELTAQQRAEMRTAIKPIEDLDMATYVYSHPYPIKYLNMDTWKIWEHSQRTKRENFYKYKWAKMRIRKQTHQMKAPFQWGWYCPAIFKGDVY</sequence>
<keyword evidence="3 10" id="KW-0328">Glycosyltransferase</keyword>
<dbReference type="PANTHER" id="PTHR11214:SF351">
    <property type="entry name" value="BETA-1,3-GALACTOSYLTRANSFERASE PVG3"/>
    <property type="match status" value="1"/>
</dbReference>
<dbReference type="Proteomes" id="UP001054902">
    <property type="component" value="Unassembled WGS sequence"/>
</dbReference>
<dbReference type="InterPro" id="IPR002659">
    <property type="entry name" value="Glyco_trans_31"/>
</dbReference>
<keyword evidence="9 10" id="KW-0472">Membrane</keyword>
<keyword evidence="7 10" id="KW-1133">Transmembrane helix</keyword>
<keyword evidence="12" id="KW-1185">Reference proteome</keyword>
<evidence type="ECO:0000256" key="2">
    <source>
        <dbReference type="ARBA" id="ARBA00008661"/>
    </source>
</evidence>
<comment type="caution">
    <text evidence="11">The sequence shown here is derived from an EMBL/GenBank/DDBJ whole genome shotgun (WGS) entry which is preliminary data.</text>
</comment>
<evidence type="ECO:0000256" key="10">
    <source>
        <dbReference type="RuleBase" id="RU363063"/>
    </source>
</evidence>
<protein>
    <recommendedName>
        <fullName evidence="10">Hexosyltransferase</fullName>
        <ecNumber evidence="10">2.4.1.-</ecNumber>
    </recommendedName>
</protein>
<evidence type="ECO:0000256" key="4">
    <source>
        <dbReference type="ARBA" id="ARBA00022679"/>
    </source>
</evidence>
<comment type="similarity">
    <text evidence="2 10">Belongs to the glycosyltransferase 31 family.</text>
</comment>
<reference evidence="11 12" key="1">
    <citation type="journal article" date="2021" name="Sci. Rep.">
        <title>The genome of the diatom Chaetoceros tenuissimus carries an ancient integrated fragment of an extant virus.</title>
        <authorList>
            <person name="Hongo Y."/>
            <person name="Kimura K."/>
            <person name="Takaki Y."/>
            <person name="Yoshida Y."/>
            <person name="Baba S."/>
            <person name="Kobayashi G."/>
            <person name="Nagasaki K."/>
            <person name="Hano T."/>
            <person name="Tomaru Y."/>
        </authorList>
    </citation>
    <scope>NUCLEOTIDE SEQUENCE [LARGE SCALE GENOMIC DNA]</scope>
    <source>
        <strain evidence="11 12">NIES-3715</strain>
    </source>
</reference>
<evidence type="ECO:0000256" key="8">
    <source>
        <dbReference type="ARBA" id="ARBA00023034"/>
    </source>
</evidence>
<dbReference type="GO" id="GO:0000139">
    <property type="term" value="C:Golgi membrane"/>
    <property type="evidence" value="ECO:0007669"/>
    <property type="project" value="UniProtKB-SubCell"/>
</dbReference>
<proteinExistence type="inferred from homology"/>
<dbReference type="GO" id="GO:0016758">
    <property type="term" value="F:hexosyltransferase activity"/>
    <property type="evidence" value="ECO:0007669"/>
    <property type="project" value="InterPro"/>
</dbReference>
<evidence type="ECO:0000256" key="1">
    <source>
        <dbReference type="ARBA" id="ARBA00004323"/>
    </source>
</evidence>
<evidence type="ECO:0000256" key="5">
    <source>
        <dbReference type="ARBA" id="ARBA00022692"/>
    </source>
</evidence>
<dbReference type="GO" id="GO:0051072">
    <property type="term" value="P:4,6-pyruvylated galactose residue biosynthetic process"/>
    <property type="evidence" value="ECO:0007669"/>
    <property type="project" value="TreeGrafter"/>
</dbReference>
<keyword evidence="5 10" id="KW-0812">Transmembrane</keyword>
<keyword evidence="8 10" id="KW-0333">Golgi apparatus</keyword>
<dbReference type="EC" id="2.4.1.-" evidence="10"/>
<keyword evidence="4" id="KW-0808">Transferase</keyword>
<accession>A0AAD3D4U0</accession>
<dbReference type="Gene3D" id="3.90.550.50">
    <property type="match status" value="1"/>
</dbReference>
<comment type="subcellular location">
    <subcellularLocation>
        <location evidence="1 10">Golgi apparatus membrane</location>
        <topology evidence="1 10">Single-pass type II membrane protein</topology>
    </subcellularLocation>
</comment>
<evidence type="ECO:0000256" key="9">
    <source>
        <dbReference type="ARBA" id="ARBA00023136"/>
    </source>
</evidence>
<dbReference type="AlphaFoldDB" id="A0AAD3D4U0"/>
<evidence type="ECO:0000256" key="7">
    <source>
        <dbReference type="ARBA" id="ARBA00022989"/>
    </source>
</evidence>
<evidence type="ECO:0000313" key="11">
    <source>
        <dbReference type="EMBL" id="GFH56560.1"/>
    </source>
</evidence>
<keyword evidence="6 10" id="KW-0735">Signal-anchor</keyword>
<gene>
    <name evidence="11" type="ORF">CTEN210_13036</name>
</gene>
<feature type="transmembrane region" description="Helical" evidence="10">
    <location>
        <begin position="21"/>
        <end position="41"/>
    </location>
</feature>
<dbReference type="PANTHER" id="PTHR11214">
    <property type="entry name" value="BETA-1,3-N-ACETYLGLUCOSAMINYLTRANSFERASE"/>
    <property type="match status" value="1"/>
</dbReference>
<evidence type="ECO:0000256" key="3">
    <source>
        <dbReference type="ARBA" id="ARBA00022676"/>
    </source>
</evidence>
<name>A0AAD3D4U0_9STRA</name>